<evidence type="ECO:0000313" key="2">
    <source>
        <dbReference type="EMBL" id="VFJ44387.1"/>
    </source>
</evidence>
<dbReference type="EMBL" id="CAADFA010000010">
    <property type="protein sequence ID" value="VFJ44387.1"/>
    <property type="molecule type" value="Genomic_DNA"/>
</dbReference>
<evidence type="ECO:0000313" key="1">
    <source>
        <dbReference type="EMBL" id="VFJ43584.1"/>
    </source>
</evidence>
<proteinExistence type="predicted"/>
<sequence length="106" mass="11737">MERVLNIHIEKLPEGVYLATSDSIQGLVAQGRTVSETLEIARDVARKLIEAREEKKAAFGLPIVGDTFDYPLVIGVRCGPVGRFRLSPNRKKTKKVRFLFRPSGGG</sequence>
<protein>
    <recommendedName>
        <fullName evidence="4">DUF1902 domain-containing protein</fullName>
    </recommendedName>
</protein>
<organism evidence="2">
    <name type="scientific">Candidatus Kentrum sp. FM</name>
    <dbReference type="NCBI Taxonomy" id="2126340"/>
    <lineage>
        <taxon>Bacteria</taxon>
        <taxon>Pseudomonadati</taxon>
        <taxon>Pseudomonadota</taxon>
        <taxon>Gammaproteobacteria</taxon>
        <taxon>Candidatus Kentrum</taxon>
    </lineage>
</organism>
<evidence type="ECO:0008006" key="4">
    <source>
        <dbReference type="Google" id="ProtNLM"/>
    </source>
</evidence>
<dbReference type="EMBL" id="CAADEZ010000010">
    <property type="protein sequence ID" value="VFJ43584.1"/>
    <property type="molecule type" value="Genomic_DNA"/>
</dbReference>
<accession>A0A450RYS1</accession>
<dbReference type="SUPFAM" id="SSF143100">
    <property type="entry name" value="TTHA1013/TTHA0281-like"/>
    <property type="match status" value="1"/>
</dbReference>
<dbReference type="Gene3D" id="3.30.160.250">
    <property type="match status" value="1"/>
</dbReference>
<name>A0A450RYS1_9GAMM</name>
<dbReference type="InterPro" id="IPR035069">
    <property type="entry name" value="TTHA1013/TTHA0281-like"/>
</dbReference>
<dbReference type="AlphaFoldDB" id="A0A450RYS1"/>
<evidence type="ECO:0000313" key="3">
    <source>
        <dbReference type="EMBL" id="VFK06264.1"/>
    </source>
</evidence>
<dbReference type="EMBL" id="CAADFL010000013">
    <property type="protein sequence ID" value="VFK06264.1"/>
    <property type="molecule type" value="Genomic_DNA"/>
</dbReference>
<gene>
    <name evidence="1" type="ORF">BECKFM1743A_GA0114220_1001014</name>
    <name evidence="3" type="ORF">BECKFM1743B_GA0114221_1001314</name>
    <name evidence="2" type="ORF">BECKFM1743C_GA0114222_1001013</name>
</gene>
<reference evidence="2" key="1">
    <citation type="submission" date="2019-02" db="EMBL/GenBank/DDBJ databases">
        <authorList>
            <person name="Gruber-Vodicka R. H."/>
            <person name="Seah K. B. B."/>
        </authorList>
    </citation>
    <scope>NUCLEOTIDE SEQUENCE</scope>
    <source>
        <strain evidence="1">BECK_BZ163</strain>
        <strain evidence="3">BECK_BZ164</strain>
        <strain evidence="2">BECK_BZ165</strain>
    </source>
</reference>